<reference evidence="2" key="1">
    <citation type="submission" date="2005-09" db="EMBL/GenBank/DDBJ databases">
        <authorList>
            <person name="Mural R.J."/>
            <person name="Li P.W."/>
            <person name="Adams M.D."/>
            <person name="Amanatides P.G."/>
            <person name="Baden-Tillson H."/>
            <person name="Barnstead M."/>
            <person name="Chin S.H."/>
            <person name="Dew I."/>
            <person name="Evans C.A."/>
            <person name="Ferriera S."/>
            <person name="Flanigan M."/>
            <person name="Fosler C."/>
            <person name="Glodek A."/>
            <person name="Gu Z."/>
            <person name="Holt R.A."/>
            <person name="Jennings D."/>
            <person name="Kraft C.L."/>
            <person name="Lu F."/>
            <person name="Nguyen T."/>
            <person name="Nusskern D.R."/>
            <person name="Pfannkoch C.M."/>
            <person name="Sitter C."/>
            <person name="Sutton G.G."/>
            <person name="Venter J.C."/>
            <person name="Wang Z."/>
            <person name="Woodage T."/>
            <person name="Zheng X.H."/>
            <person name="Zhong F."/>
        </authorList>
    </citation>
    <scope>NUCLEOTIDE SEQUENCE [LARGE SCALE GENOMIC DNA]</scope>
    <source>
        <strain>BN</strain>
        <strain evidence="2">Sprague-Dawley</strain>
    </source>
</reference>
<dbReference type="AlphaFoldDB" id="A6I5N7"/>
<protein>
    <submittedName>
        <fullName evidence="1">RCG44854</fullName>
    </submittedName>
</protein>
<name>A6I5N7_RAT</name>
<sequence length="25" mass="2838">MTWGPGLRETKQVSLSCAVFAKLWE</sequence>
<gene>
    <name evidence="1" type="ORF">rCG_44854</name>
</gene>
<dbReference type="Proteomes" id="UP000234681">
    <property type="component" value="Chromosome 2"/>
</dbReference>
<evidence type="ECO:0000313" key="1">
    <source>
        <dbReference type="EMBL" id="EDM10345.1"/>
    </source>
</evidence>
<evidence type="ECO:0000313" key="2">
    <source>
        <dbReference type="Proteomes" id="UP000234681"/>
    </source>
</evidence>
<proteinExistence type="predicted"/>
<organism evidence="1 2">
    <name type="scientific">Rattus norvegicus</name>
    <name type="common">Rat</name>
    <dbReference type="NCBI Taxonomy" id="10116"/>
    <lineage>
        <taxon>Eukaryota</taxon>
        <taxon>Metazoa</taxon>
        <taxon>Chordata</taxon>
        <taxon>Craniata</taxon>
        <taxon>Vertebrata</taxon>
        <taxon>Euteleostomi</taxon>
        <taxon>Mammalia</taxon>
        <taxon>Eutheria</taxon>
        <taxon>Euarchontoglires</taxon>
        <taxon>Glires</taxon>
        <taxon>Rodentia</taxon>
        <taxon>Myomorpha</taxon>
        <taxon>Muroidea</taxon>
        <taxon>Muridae</taxon>
        <taxon>Murinae</taxon>
        <taxon>Rattus</taxon>
    </lineage>
</organism>
<dbReference type="EMBL" id="CH473955">
    <property type="protein sequence ID" value="EDM10345.1"/>
    <property type="molecule type" value="Genomic_DNA"/>
</dbReference>
<accession>A6I5N7</accession>